<sequence>MLLAAESNGESSLEQLQSIEVTPEWASNPQNRVGEEVAMEVLLAKQKGLSINMKLILLAYLLGTAFSMPVPLNDSGSSSGQMNDIIPQIVPQMPPMPPFPFFPQPPQLPQIPIPIPIPYDPAQGLPFPGGFPFSPFGGIPFPGK</sequence>
<dbReference type="GeneID" id="117367532"/>
<evidence type="ECO:0000313" key="1">
    <source>
        <dbReference type="Proteomes" id="UP000515159"/>
    </source>
</evidence>
<dbReference type="RefSeq" id="XP_033816054.1">
    <property type="nucleotide sequence ID" value="XM_033960163.1"/>
</dbReference>
<organism evidence="1 2">
    <name type="scientific">Geotrypetes seraphini</name>
    <name type="common">Gaboon caecilian</name>
    <name type="synonym">Caecilia seraphini</name>
    <dbReference type="NCBI Taxonomy" id="260995"/>
    <lineage>
        <taxon>Eukaryota</taxon>
        <taxon>Metazoa</taxon>
        <taxon>Chordata</taxon>
        <taxon>Craniata</taxon>
        <taxon>Vertebrata</taxon>
        <taxon>Euteleostomi</taxon>
        <taxon>Amphibia</taxon>
        <taxon>Gymnophiona</taxon>
        <taxon>Geotrypetes</taxon>
    </lineage>
</organism>
<name>A0A6P8SCQ2_GEOSA</name>
<evidence type="ECO:0000313" key="2">
    <source>
        <dbReference type="RefSeq" id="XP_033816054.1"/>
    </source>
</evidence>
<dbReference type="Proteomes" id="UP000515159">
    <property type="component" value="Chromosome 1"/>
</dbReference>
<protein>
    <submittedName>
        <fullName evidence="2">U1 small nuclear ribonucleoprotein C-like isoform X2</fullName>
    </submittedName>
</protein>
<keyword evidence="1" id="KW-1185">Reference proteome</keyword>
<dbReference type="AlphaFoldDB" id="A0A6P8SCQ2"/>
<accession>A0A6P8SCQ2</accession>
<gene>
    <name evidence="2" type="primary">LOC117367532</name>
</gene>
<proteinExistence type="predicted"/>
<reference evidence="2" key="1">
    <citation type="submission" date="2025-08" db="UniProtKB">
        <authorList>
            <consortium name="RefSeq"/>
        </authorList>
    </citation>
    <scope>IDENTIFICATION</scope>
</reference>